<reference evidence="2 3" key="1">
    <citation type="journal article" date="2016" name="Nat. Commun.">
        <title>Thousands of microbial genomes shed light on interconnected biogeochemical processes in an aquifer system.</title>
        <authorList>
            <person name="Anantharaman K."/>
            <person name="Brown C.T."/>
            <person name="Hug L.A."/>
            <person name="Sharon I."/>
            <person name="Castelle C.J."/>
            <person name="Probst A.J."/>
            <person name="Thomas B.C."/>
            <person name="Singh A."/>
            <person name="Wilkins M.J."/>
            <person name="Karaoz U."/>
            <person name="Brodie E.L."/>
            <person name="Williams K.H."/>
            <person name="Hubbard S.S."/>
            <person name="Banfield J.F."/>
        </authorList>
    </citation>
    <scope>NUCLEOTIDE SEQUENCE [LARGE SCALE GENOMIC DNA]</scope>
</reference>
<dbReference type="Proteomes" id="UP000178370">
    <property type="component" value="Unassembled WGS sequence"/>
</dbReference>
<dbReference type="EMBL" id="MFKV01000028">
    <property type="protein sequence ID" value="OGG49702.1"/>
    <property type="molecule type" value="Genomic_DNA"/>
</dbReference>
<dbReference type="AlphaFoldDB" id="A0A1F6CLG5"/>
<keyword evidence="1" id="KW-1133">Transmembrane helix</keyword>
<accession>A0A1F6CLG5</accession>
<proteinExistence type="predicted"/>
<keyword evidence="1" id="KW-0472">Membrane</keyword>
<name>A0A1F6CLG5_9BACT</name>
<sequence>MPPELEKHPIKYIRENMAIAVGLVLIWRGIWYILDALDKYLWGDPSHIISATVGIVLGVIILYLPHHNLKALERL</sequence>
<evidence type="ECO:0000313" key="2">
    <source>
        <dbReference type="EMBL" id="OGG49702.1"/>
    </source>
</evidence>
<keyword evidence="1" id="KW-0812">Transmembrane</keyword>
<protein>
    <submittedName>
        <fullName evidence="2">Uncharacterized protein</fullName>
    </submittedName>
</protein>
<feature type="transmembrane region" description="Helical" evidence="1">
    <location>
        <begin position="46"/>
        <end position="64"/>
    </location>
</feature>
<feature type="transmembrane region" description="Helical" evidence="1">
    <location>
        <begin position="12"/>
        <end position="34"/>
    </location>
</feature>
<comment type="caution">
    <text evidence="2">The sequence shown here is derived from an EMBL/GenBank/DDBJ whole genome shotgun (WGS) entry which is preliminary data.</text>
</comment>
<organism evidence="2 3">
    <name type="scientific">Candidatus Kaiserbacteria bacterium RIFCSPHIGHO2_01_FULL_54_36</name>
    <dbReference type="NCBI Taxonomy" id="1798482"/>
    <lineage>
        <taxon>Bacteria</taxon>
        <taxon>Candidatus Kaiseribacteriota</taxon>
    </lineage>
</organism>
<evidence type="ECO:0000256" key="1">
    <source>
        <dbReference type="SAM" id="Phobius"/>
    </source>
</evidence>
<gene>
    <name evidence="2" type="ORF">A2763_03420</name>
</gene>
<evidence type="ECO:0000313" key="3">
    <source>
        <dbReference type="Proteomes" id="UP000178370"/>
    </source>
</evidence>